<keyword evidence="5" id="KW-1185">Reference proteome</keyword>
<dbReference type="RefSeq" id="WP_115971417.1">
    <property type="nucleotide sequence ID" value="NZ_QNVT01000012.1"/>
</dbReference>
<proteinExistence type="predicted"/>
<dbReference type="AlphaFoldDB" id="A0A3D9C7Z9"/>
<evidence type="ECO:0000313" key="5">
    <source>
        <dbReference type="Proteomes" id="UP000256686"/>
    </source>
</evidence>
<dbReference type="InterPro" id="IPR022187">
    <property type="entry name" value="Conjug_transposon_TraM"/>
</dbReference>
<reference evidence="5" key="1">
    <citation type="submission" date="2018-06" db="EMBL/GenBank/DDBJ databases">
        <authorList>
            <person name="Lum Nde A."/>
            <person name="Hugo C."/>
        </authorList>
    </citation>
    <scope>NUCLEOTIDE SEQUENCE [LARGE SCALE GENOMIC DNA]</scope>
    <source>
        <strain evidence="5">1_F178</strain>
    </source>
</reference>
<protein>
    <submittedName>
        <fullName evidence="4">Conjugative transposon protein TraM</fullName>
    </submittedName>
</protein>
<dbReference type="Pfam" id="PF12508">
    <property type="entry name" value="Transposon_TraM"/>
    <property type="match status" value="1"/>
</dbReference>
<keyword evidence="2" id="KW-0472">Membrane</keyword>
<keyword evidence="2" id="KW-0812">Transmembrane</keyword>
<dbReference type="EMBL" id="QNVT01000012">
    <property type="protein sequence ID" value="REC61879.1"/>
    <property type="molecule type" value="Genomic_DNA"/>
</dbReference>
<dbReference type="InterPro" id="IPR055407">
    <property type="entry name" value="TraM_C"/>
</dbReference>
<feature type="region of interest" description="Disordered" evidence="1">
    <location>
        <begin position="64"/>
        <end position="97"/>
    </location>
</feature>
<evidence type="ECO:0000259" key="3">
    <source>
        <dbReference type="Pfam" id="PF12508"/>
    </source>
</evidence>
<evidence type="ECO:0000256" key="1">
    <source>
        <dbReference type="SAM" id="MobiDB-lite"/>
    </source>
</evidence>
<keyword evidence="2" id="KW-1133">Transmembrane helix</keyword>
<feature type="domain" description="Conjugative transposon TraM C-terminal" evidence="3">
    <location>
        <begin position="294"/>
        <end position="443"/>
    </location>
</feature>
<gene>
    <name evidence="4" type="primary">traM</name>
    <name evidence="4" type="ORF">DRF65_13970</name>
</gene>
<name>A0A3D9C7Z9_9FLAO</name>
<feature type="compositionally biased region" description="Basic and acidic residues" evidence="1">
    <location>
        <begin position="77"/>
        <end position="97"/>
    </location>
</feature>
<dbReference type="Proteomes" id="UP000256686">
    <property type="component" value="Unassembled WGS sequence"/>
</dbReference>
<evidence type="ECO:0000313" key="4">
    <source>
        <dbReference type="EMBL" id="REC61879.1"/>
    </source>
</evidence>
<feature type="region of interest" description="Disordered" evidence="1">
    <location>
        <begin position="113"/>
        <end position="148"/>
    </location>
</feature>
<organism evidence="4 5">
    <name type="scientific">Chryseobacterium pennae</name>
    <dbReference type="NCBI Taxonomy" id="2258962"/>
    <lineage>
        <taxon>Bacteria</taxon>
        <taxon>Pseudomonadati</taxon>
        <taxon>Bacteroidota</taxon>
        <taxon>Flavobacteriia</taxon>
        <taxon>Flavobacteriales</taxon>
        <taxon>Weeksellaceae</taxon>
        <taxon>Chryseobacterium group</taxon>
        <taxon>Chryseobacterium</taxon>
    </lineage>
</organism>
<evidence type="ECO:0000256" key="2">
    <source>
        <dbReference type="SAM" id="Phobius"/>
    </source>
</evidence>
<accession>A0A3D9C7Z9</accession>
<comment type="caution">
    <text evidence="4">The sequence shown here is derived from an EMBL/GenBank/DDBJ whole genome shotgun (WGS) entry which is preliminary data.</text>
</comment>
<dbReference type="NCBIfam" id="TIGR03779">
    <property type="entry name" value="Bac_Flav_CT_M"/>
    <property type="match status" value="1"/>
</dbReference>
<sequence length="446" mass="49216">MEEKENNKKRISLIVDDDEASTDNKGKDLTVRERLKKPVIFVLMGIVFIACLYMIFKPKGEDNLNKDNGLKNAVPEASDKGLQADKQKAYEKEMMEERDAVKRNSLMSLSDYWNSNDSNATQEVGSNDSRSAQNLAGTGSTGYQNRSLTSYQNAQSTLGAFYRDDDREKLELRRKVDQLQEKLSEKDVPAGPTMKDQLALMEKSYEMASKYLPTGSQPPTVTTSTSEMDSMIKKNARTLPEKERLATVANERKDVVSMLARDKEGGYEADWGLQRRPFFTVGGISQSRVIKNSIPAKVLETQTVNGEGNVKLRLQETALVDGHTIPKGNIVVAGAKFQGNRLQLKISSIEVAGNILPVEIWVYDVDGQPGLSVPRSDEMNAAGEIAANMSQSSGMNISMSRSTGQQVIGDLSRGLMQGVSGYFSKKLRAMKVTLKAGHQVLLVAKK</sequence>
<feature type="transmembrane region" description="Helical" evidence="2">
    <location>
        <begin position="39"/>
        <end position="56"/>
    </location>
</feature>